<sequence>MKRISPNEAWTGVADCLNCNIRQSVLFSDLSEADFDLVHRPIDQLTYARGAEIYGMGEKATSLFTIRTGLVKLTRFLPDGTHRIVRLLRKTDIIGIESIVSDSYSHSATALHPTELCRLPVGTIRELSNSNSRLFHELMSRWHRALSEADRWITEFSTGPSRDRVVRLLLWLSEVEPDGRCELFSREDLGAVLGLTTETASRMMAELKRQGYISEPHTNQFLCDIPNLRRLVA</sequence>
<evidence type="ECO:0000313" key="6">
    <source>
        <dbReference type="EMBL" id="RAI26452.1"/>
    </source>
</evidence>
<gene>
    <name evidence="6" type="ORF">CH339_14045</name>
</gene>
<keyword evidence="2" id="KW-0238">DNA-binding</keyword>
<dbReference type="InterPro" id="IPR012318">
    <property type="entry name" value="HTH_CRP"/>
</dbReference>
<dbReference type="Proteomes" id="UP000249299">
    <property type="component" value="Unassembled WGS sequence"/>
</dbReference>
<reference evidence="6 7" key="1">
    <citation type="submission" date="2017-07" db="EMBL/GenBank/DDBJ databases">
        <title>Draft Genome Sequences of Select Purple Nonsulfur Bacteria.</title>
        <authorList>
            <person name="Lasarre B."/>
            <person name="Mckinlay J.B."/>
        </authorList>
    </citation>
    <scope>NUCLEOTIDE SEQUENCE [LARGE SCALE GENOMIC DNA]</scope>
    <source>
        <strain evidence="6 7">DSM 11290</strain>
    </source>
</reference>
<comment type="caution">
    <text evidence="6">The sequence shown here is derived from an EMBL/GenBank/DDBJ whole genome shotgun (WGS) entry which is preliminary data.</text>
</comment>
<dbReference type="Pfam" id="PF00027">
    <property type="entry name" value="cNMP_binding"/>
    <property type="match status" value="1"/>
</dbReference>
<evidence type="ECO:0000256" key="3">
    <source>
        <dbReference type="ARBA" id="ARBA00023163"/>
    </source>
</evidence>
<dbReference type="PANTHER" id="PTHR24567">
    <property type="entry name" value="CRP FAMILY TRANSCRIPTIONAL REGULATORY PROTEIN"/>
    <property type="match status" value="1"/>
</dbReference>
<dbReference type="EMBL" id="NPEV01000030">
    <property type="protein sequence ID" value="RAI26452.1"/>
    <property type="molecule type" value="Genomic_DNA"/>
</dbReference>
<dbReference type="Gene3D" id="2.60.120.10">
    <property type="entry name" value="Jelly Rolls"/>
    <property type="match status" value="1"/>
</dbReference>
<dbReference type="GO" id="GO:0005829">
    <property type="term" value="C:cytosol"/>
    <property type="evidence" value="ECO:0007669"/>
    <property type="project" value="TreeGrafter"/>
</dbReference>
<dbReference type="InterPro" id="IPR036388">
    <property type="entry name" value="WH-like_DNA-bd_sf"/>
</dbReference>
<feature type="domain" description="Cyclic nucleotide-binding" evidence="4">
    <location>
        <begin position="26"/>
        <end position="110"/>
    </location>
</feature>
<dbReference type="InterPro" id="IPR014710">
    <property type="entry name" value="RmlC-like_jellyroll"/>
</dbReference>
<evidence type="ECO:0000259" key="4">
    <source>
        <dbReference type="PROSITE" id="PS50042"/>
    </source>
</evidence>
<dbReference type="GO" id="GO:0003700">
    <property type="term" value="F:DNA-binding transcription factor activity"/>
    <property type="evidence" value="ECO:0007669"/>
    <property type="project" value="TreeGrafter"/>
</dbReference>
<dbReference type="PANTHER" id="PTHR24567:SF28">
    <property type="entry name" value="LISTERIOLYSIN REGULATORY PROTEIN"/>
    <property type="match status" value="1"/>
</dbReference>
<keyword evidence="7" id="KW-1185">Reference proteome</keyword>
<dbReference type="SMART" id="SM00419">
    <property type="entry name" value="HTH_CRP"/>
    <property type="match status" value="1"/>
</dbReference>
<dbReference type="GO" id="GO:0003677">
    <property type="term" value="F:DNA binding"/>
    <property type="evidence" value="ECO:0007669"/>
    <property type="project" value="UniProtKB-KW"/>
</dbReference>
<dbReference type="SMART" id="SM00100">
    <property type="entry name" value="cNMP"/>
    <property type="match status" value="1"/>
</dbReference>
<dbReference type="InterPro" id="IPR050397">
    <property type="entry name" value="Env_Response_Regulators"/>
</dbReference>
<dbReference type="PROSITE" id="PS50042">
    <property type="entry name" value="CNMP_BINDING_3"/>
    <property type="match status" value="1"/>
</dbReference>
<keyword evidence="3" id="KW-0804">Transcription</keyword>
<feature type="domain" description="HTH crp-type" evidence="5">
    <location>
        <begin position="159"/>
        <end position="233"/>
    </location>
</feature>
<evidence type="ECO:0000259" key="5">
    <source>
        <dbReference type="PROSITE" id="PS51063"/>
    </source>
</evidence>
<dbReference type="Gene3D" id="1.10.10.10">
    <property type="entry name" value="Winged helix-like DNA-binding domain superfamily/Winged helix DNA-binding domain"/>
    <property type="match status" value="1"/>
</dbReference>
<dbReference type="PRINTS" id="PR00034">
    <property type="entry name" value="HTHCRP"/>
</dbReference>
<dbReference type="InterPro" id="IPR018490">
    <property type="entry name" value="cNMP-bd_dom_sf"/>
</dbReference>
<evidence type="ECO:0000313" key="7">
    <source>
        <dbReference type="Proteomes" id="UP000249299"/>
    </source>
</evidence>
<name>A0A327JNI6_9HYPH</name>
<dbReference type="OrthoDB" id="571714at2"/>
<dbReference type="SUPFAM" id="SSF51206">
    <property type="entry name" value="cAMP-binding domain-like"/>
    <property type="match status" value="1"/>
</dbReference>
<organism evidence="6 7">
    <name type="scientific">Rhodobium orientis</name>
    <dbReference type="NCBI Taxonomy" id="34017"/>
    <lineage>
        <taxon>Bacteria</taxon>
        <taxon>Pseudomonadati</taxon>
        <taxon>Pseudomonadota</taxon>
        <taxon>Alphaproteobacteria</taxon>
        <taxon>Hyphomicrobiales</taxon>
        <taxon>Rhodobiaceae</taxon>
        <taxon>Rhodobium</taxon>
    </lineage>
</organism>
<dbReference type="AlphaFoldDB" id="A0A327JNI6"/>
<dbReference type="InterPro" id="IPR000595">
    <property type="entry name" value="cNMP-bd_dom"/>
</dbReference>
<dbReference type="InterPro" id="IPR036390">
    <property type="entry name" value="WH_DNA-bd_sf"/>
</dbReference>
<dbReference type="SUPFAM" id="SSF46785">
    <property type="entry name" value="Winged helix' DNA-binding domain"/>
    <property type="match status" value="1"/>
</dbReference>
<proteinExistence type="predicted"/>
<dbReference type="PROSITE" id="PS51063">
    <property type="entry name" value="HTH_CRP_2"/>
    <property type="match status" value="1"/>
</dbReference>
<dbReference type="Pfam" id="PF13545">
    <property type="entry name" value="HTH_Crp_2"/>
    <property type="match status" value="1"/>
</dbReference>
<evidence type="ECO:0000256" key="1">
    <source>
        <dbReference type="ARBA" id="ARBA00023015"/>
    </source>
</evidence>
<protein>
    <submittedName>
        <fullName evidence="6">Crp/Fnr family transcriptional regulator</fullName>
    </submittedName>
</protein>
<keyword evidence="1" id="KW-0805">Transcription regulation</keyword>
<accession>A0A327JNI6</accession>
<dbReference type="CDD" id="cd00038">
    <property type="entry name" value="CAP_ED"/>
    <property type="match status" value="1"/>
</dbReference>
<evidence type="ECO:0000256" key="2">
    <source>
        <dbReference type="ARBA" id="ARBA00023125"/>
    </source>
</evidence>
<dbReference type="RefSeq" id="WP_111435002.1">
    <property type="nucleotide sequence ID" value="NZ_JACIGG010000023.1"/>
</dbReference>